<evidence type="ECO:0000313" key="4">
    <source>
        <dbReference type="Proteomes" id="UP001462640"/>
    </source>
</evidence>
<dbReference type="SMART" id="SM00267">
    <property type="entry name" value="GGDEF"/>
    <property type="match status" value="1"/>
</dbReference>
<proteinExistence type="predicted"/>
<protein>
    <submittedName>
        <fullName evidence="3">GGDEF domain-containing protein</fullName>
        <ecNumber evidence="3">2.7.7.65</ecNumber>
    </submittedName>
</protein>
<keyword evidence="4" id="KW-1185">Reference proteome</keyword>
<comment type="caution">
    <text evidence="3">The sequence shown here is derived from an EMBL/GenBank/DDBJ whole genome shotgun (WGS) entry which is preliminary data.</text>
</comment>
<dbReference type="EC" id="2.7.7.65" evidence="3"/>
<dbReference type="PANTHER" id="PTHR46663">
    <property type="entry name" value="DIGUANYLATE CYCLASE DGCT-RELATED"/>
    <property type="match status" value="1"/>
</dbReference>
<dbReference type="RefSeq" id="WP_347609589.1">
    <property type="nucleotide sequence ID" value="NZ_JBDPZC010000004.1"/>
</dbReference>
<keyword evidence="3" id="KW-0548">Nucleotidyltransferase</keyword>
<keyword evidence="3" id="KW-0808">Transferase</keyword>
<keyword evidence="1" id="KW-0175">Coiled coil</keyword>
<dbReference type="PROSITE" id="PS50887">
    <property type="entry name" value="GGDEF"/>
    <property type="match status" value="1"/>
</dbReference>
<dbReference type="GO" id="GO:0052621">
    <property type="term" value="F:diguanylate cyclase activity"/>
    <property type="evidence" value="ECO:0007669"/>
    <property type="project" value="UniProtKB-EC"/>
</dbReference>
<feature type="coiled-coil region" evidence="1">
    <location>
        <begin position="7"/>
        <end position="41"/>
    </location>
</feature>
<dbReference type="Pfam" id="PF00990">
    <property type="entry name" value="GGDEF"/>
    <property type="match status" value="1"/>
</dbReference>
<dbReference type="Proteomes" id="UP001462640">
    <property type="component" value="Unassembled WGS sequence"/>
</dbReference>
<accession>A0ABV0GE14</accession>
<dbReference type="InterPro" id="IPR043128">
    <property type="entry name" value="Rev_trsase/Diguanyl_cyclase"/>
</dbReference>
<dbReference type="Gene3D" id="3.30.70.270">
    <property type="match status" value="1"/>
</dbReference>
<feature type="domain" description="GGDEF" evidence="2">
    <location>
        <begin position="112"/>
        <end position="242"/>
    </location>
</feature>
<dbReference type="CDD" id="cd01949">
    <property type="entry name" value="GGDEF"/>
    <property type="match status" value="1"/>
</dbReference>
<dbReference type="NCBIfam" id="TIGR00254">
    <property type="entry name" value="GGDEF"/>
    <property type="match status" value="1"/>
</dbReference>
<dbReference type="InterPro" id="IPR052163">
    <property type="entry name" value="DGC-Regulatory_Protein"/>
</dbReference>
<reference evidence="3 4" key="1">
    <citation type="submission" date="2024-05" db="EMBL/GenBank/DDBJ databases">
        <title>Roseateles sp. 2.12 16S ribosomal RNA gene Genome sequencing and assembly.</title>
        <authorList>
            <person name="Woo H."/>
        </authorList>
    </citation>
    <scope>NUCLEOTIDE SEQUENCE [LARGE SCALE GENOMIC DNA]</scope>
    <source>
        <strain evidence="3 4">2.12</strain>
    </source>
</reference>
<evidence type="ECO:0000256" key="1">
    <source>
        <dbReference type="SAM" id="Coils"/>
    </source>
</evidence>
<dbReference type="EMBL" id="JBDPZC010000004">
    <property type="protein sequence ID" value="MEO3713287.1"/>
    <property type="molecule type" value="Genomic_DNA"/>
</dbReference>
<name>A0ABV0GE14_9BURK</name>
<dbReference type="PANTHER" id="PTHR46663:SF2">
    <property type="entry name" value="GGDEF DOMAIN-CONTAINING PROTEIN"/>
    <property type="match status" value="1"/>
</dbReference>
<gene>
    <name evidence="3" type="ORF">ABDJ40_10990</name>
</gene>
<dbReference type="InterPro" id="IPR029787">
    <property type="entry name" value="Nucleotide_cyclase"/>
</dbReference>
<sequence length="242" mass="25814">MTASDGIEARQHRLAELRQEIAEAEATLLALQETIRAERGDAGHEAMRGMVAENQRLTAANQVAHQATATAYAALEMAVHASRTDSLTGLLNRVALWDRLEHDLHLARRHGAMLAVCFVDVDNFKHVNDTLGHAIGDKLLQGIARTLVGAVRASDTVCRLGGDEFVVFAPISTREDGLQLGRKITDAVGQLHLQVPCALTASVSVGVSTYPQDGDTVSALLAKADDAMYLVKKARAGTSSGT</sequence>
<organism evidence="3 4">
    <name type="scientific">Roseateles flavus</name>
    <dbReference type="NCBI Taxonomy" id="3149041"/>
    <lineage>
        <taxon>Bacteria</taxon>
        <taxon>Pseudomonadati</taxon>
        <taxon>Pseudomonadota</taxon>
        <taxon>Betaproteobacteria</taxon>
        <taxon>Burkholderiales</taxon>
        <taxon>Sphaerotilaceae</taxon>
        <taxon>Roseateles</taxon>
    </lineage>
</organism>
<evidence type="ECO:0000259" key="2">
    <source>
        <dbReference type="PROSITE" id="PS50887"/>
    </source>
</evidence>
<dbReference type="InterPro" id="IPR000160">
    <property type="entry name" value="GGDEF_dom"/>
</dbReference>
<evidence type="ECO:0000313" key="3">
    <source>
        <dbReference type="EMBL" id="MEO3713287.1"/>
    </source>
</evidence>
<dbReference type="SUPFAM" id="SSF55073">
    <property type="entry name" value="Nucleotide cyclase"/>
    <property type="match status" value="1"/>
</dbReference>